<sequence>MRVWLKMLMVLGMTLAILIPLLMIGGIISDRQMYRAQAVSTVARSYAGAQAFSGPALVVPYEDTWISEEKDDKGNIKRVAHREPGRWTYFPNKLAVEGDIAPKVRPLGLYKVLVYEWTGKAKADFTASIPANPVAEPGMTVSGITRSIGKPWLSYGFADVRGLRDPKLRLDGMDVAIEDGLGARDGGGIHARLAAPAPGTTLRLQTDLDFVLGGTESLALVPLGKDSRFSLRSSWPHPNYGGSFPPSSDSIGDKGFRADWRVSSVATNAQRQYLTGAILPSVAVVGNDAADSTVGGEINAVQITLKDPVNVYSQADRATKYGLLFVLLTFVGFFMFELIKQLRIHPIQYGLVGLALAIFFLLLVSLSEHIDFGLSYLIASVACIGLLVFYLSAVLGGVVRALGFGAMLVTLYGSLYGLLISEDNALVLGAGLLFLILATIMVVTRKVDWYQLGGAAPKREPANPRAMPARPLDPSDEAAV</sequence>
<feature type="transmembrane region" description="Helical" evidence="2">
    <location>
        <begin position="425"/>
        <end position="443"/>
    </location>
</feature>
<dbReference type="Pfam" id="PF06123">
    <property type="entry name" value="CreD"/>
    <property type="match status" value="1"/>
</dbReference>
<proteinExistence type="predicted"/>
<dbReference type="PANTHER" id="PTHR30092">
    <property type="entry name" value="INNER MEMBRANE PROTEIN CRED"/>
    <property type="match status" value="1"/>
</dbReference>
<feature type="transmembrane region" description="Helical" evidence="2">
    <location>
        <begin position="398"/>
        <end position="419"/>
    </location>
</feature>
<feature type="transmembrane region" description="Helical" evidence="2">
    <location>
        <begin position="7"/>
        <end position="28"/>
    </location>
</feature>
<keyword evidence="2" id="KW-1133">Transmembrane helix</keyword>
<evidence type="ECO:0000256" key="2">
    <source>
        <dbReference type="SAM" id="Phobius"/>
    </source>
</evidence>
<dbReference type="NCBIfam" id="NF008712">
    <property type="entry name" value="PRK11715.1-1"/>
    <property type="match status" value="1"/>
</dbReference>
<name>A0ABY3XHQ5_9GAMM</name>
<keyword evidence="2" id="KW-0812">Transmembrane</keyword>
<feature type="transmembrane region" description="Helical" evidence="2">
    <location>
        <begin position="372"/>
        <end position="391"/>
    </location>
</feature>
<gene>
    <name evidence="3" type="primary">creD</name>
    <name evidence="3" type="ORF">MOV92_07780</name>
</gene>
<evidence type="ECO:0000256" key="1">
    <source>
        <dbReference type="SAM" id="MobiDB-lite"/>
    </source>
</evidence>
<reference evidence="3 4" key="1">
    <citation type="submission" date="2022-03" db="EMBL/GenBank/DDBJ databases">
        <title>Complete genome sequence of Lysobacter capsici VKM B-2533 and Lysobacter gummosus 10.1.1, promising sources of lytic agents.</title>
        <authorList>
            <person name="Tarlachkov S.V."/>
            <person name="Kudryakova I.V."/>
            <person name="Afoshin A.S."/>
            <person name="Leontyevskaya E.A."/>
            <person name="Leontyevskaya N.V."/>
        </authorList>
    </citation>
    <scope>NUCLEOTIDE SEQUENCE [LARGE SCALE GENOMIC DNA]</scope>
    <source>
        <strain evidence="3 4">10.1.1</strain>
    </source>
</reference>
<feature type="region of interest" description="Disordered" evidence="1">
    <location>
        <begin position="458"/>
        <end position="480"/>
    </location>
</feature>
<dbReference type="EMBL" id="CP093547">
    <property type="protein sequence ID" value="UNP31136.1"/>
    <property type="molecule type" value="Genomic_DNA"/>
</dbReference>
<organism evidence="3 4">
    <name type="scientific">Lysobacter gummosus</name>
    <dbReference type="NCBI Taxonomy" id="262324"/>
    <lineage>
        <taxon>Bacteria</taxon>
        <taxon>Pseudomonadati</taxon>
        <taxon>Pseudomonadota</taxon>
        <taxon>Gammaproteobacteria</taxon>
        <taxon>Lysobacterales</taxon>
        <taxon>Lysobacteraceae</taxon>
        <taxon>Lysobacter</taxon>
    </lineage>
</organism>
<accession>A0ABY3XHQ5</accession>
<feature type="transmembrane region" description="Helical" evidence="2">
    <location>
        <begin position="321"/>
        <end position="339"/>
    </location>
</feature>
<feature type="transmembrane region" description="Helical" evidence="2">
    <location>
        <begin position="346"/>
        <end position="366"/>
    </location>
</feature>
<dbReference type="Proteomes" id="UP000829194">
    <property type="component" value="Chromosome"/>
</dbReference>
<dbReference type="InterPro" id="IPR010364">
    <property type="entry name" value="Uncharacterised_IM_CreD"/>
</dbReference>
<evidence type="ECO:0000313" key="4">
    <source>
        <dbReference type="Proteomes" id="UP000829194"/>
    </source>
</evidence>
<protein>
    <submittedName>
        <fullName evidence="3">Cell envelope integrity protein CreD</fullName>
    </submittedName>
</protein>
<keyword evidence="4" id="KW-1185">Reference proteome</keyword>
<dbReference type="PANTHER" id="PTHR30092:SF0">
    <property type="entry name" value="INNER MEMBRANE PROTEIN CRED"/>
    <property type="match status" value="1"/>
</dbReference>
<evidence type="ECO:0000313" key="3">
    <source>
        <dbReference type="EMBL" id="UNP31136.1"/>
    </source>
</evidence>
<keyword evidence="2" id="KW-0472">Membrane</keyword>
<dbReference type="PIRSF" id="PIRSF004548">
    <property type="entry name" value="CreD"/>
    <property type="match status" value="1"/>
</dbReference>